<dbReference type="InterPro" id="IPR054708">
    <property type="entry name" value="MTPAP-like_central"/>
</dbReference>
<dbReference type="PANTHER" id="PTHR12271">
    <property type="entry name" value="POLY A POLYMERASE CID PAP -RELATED"/>
    <property type="match status" value="1"/>
</dbReference>
<evidence type="ECO:0000259" key="2">
    <source>
        <dbReference type="Pfam" id="PF22600"/>
    </source>
</evidence>
<dbReference type="CDD" id="cd05402">
    <property type="entry name" value="NT_PAP_TUTase"/>
    <property type="match status" value="1"/>
</dbReference>
<evidence type="ECO:0000313" key="4">
    <source>
        <dbReference type="Proteomes" id="UP000836841"/>
    </source>
</evidence>
<dbReference type="GO" id="GO:0031123">
    <property type="term" value="P:RNA 3'-end processing"/>
    <property type="evidence" value="ECO:0007669"/>
    <property type="project" value="TreeGrafter"/>
</dbReference>
<dbReference type="Gene3D" id="1.10.1410.10">
    <property type="match status" value="1"/>
</dbReference>
<sequence length="539" mass="61839">MDDYQNFVAEGNTLSSKAIRKRVKNSESTALQRCKIDDYDFADLDKVLNDVYRSFRPVSADYDTRKDMVKLLNAMALDIYGNFVDSSPVLEAYGSFVMDMFSSKSDLDVSINFGDGTYELPRDTKIQILRRFAEKLRSLQGQGRVRDVECILSARVPIVKFVDQRTSVECDLSVENKDGMLNSQIIHIISQIDERFQKLCMLVKHWAKAHEVNSALHRTLNSVSITLLVAHHLQSQSPPILPPFSSLFKDGIDPTNVKRRMETRFLNWGQRNKESLGRLFVTFFVKLQSVEFLWRKGLCVSSLNGLWISKKWEQRSGGSISVEDFTDVSQNVARRVNEKGAKKIYCSIHETVDDLLEFLQDVEITGTHLRDKLFRHQPVVLPPPPPLPPLDAYRQKPYKYEIGYVGLIQEVHHSKRVCLGNNGYRAVEGAGHMRVEEERYENLRNRYAGNRREEFHHEPLDDDDPYRQAPLNSPRNGGLVRHRHGGGEEEEPKRVGLIRDYCGMISIPPPPPPIGRVGRAYYECFGPQNFPEPYFGRPH</sequence>
<evidence type="ECO:0000313" key="3">
    <source>
        <dbReference type="EMBL" id="CAH2065312.1"/>
    </source>
</evidence>
<accession>A0AAU9SKF3</accession>
<dbReference type="Proteomes" id="UP000836841">
    <property type="component" value="Chromosome 5"/>
</dbReference>
<dbReference type="GO" id="GO:0016779">
    <property type="term" value="F:nucleotidyltransferase activity"/>
    <property type="evidence" value="ECO:0007669"/>
    <property type="project" value="TreeGrafter"/>
</dbReference>
<reference evidence="3 4" key="1">
    <citation type="submission" date="2022-03" db="EMBL/GenBank/DDBJ databases">
        <authorList>
            <person name="Nunn A."/>
            <person name="Chopra R."/>
            <person name="Nunn A."/>
            <person name="Contreras Garrido A."/>
        </authorList>
    </citation>
    <scope>NUCLEOTIDE SEQUENCE [LARGE SCALE GENOMIC DNA]</scope>
</reference>
<dbReference type="PANTHER" id="PTHR12271:SF134">
    <property type="entry name" value="NUCLEOTIDYLTRANSFERASE FAMILY PROTEIN"/>
    <property type="match status" value="1"/>
</dbReference>
<name>A0AAU9SKF3_THLAR</name>
<dbReference type="SUPFAM" id="SSF81631">
    <property type="entry name" value="PAP/OAS1 substrate-binding domain"/>
    <property type="match status" value="1"/>
</dbReference>
<dbReference type="SUPFAM" id="SSF81301">
    <property type="entry name" value="Nucleotidyltransferase"/>
    <property type="match status" value="1"/>
</dbReference>
<feature type="region of interest" description="Disordered" evidence="1">
    <location>
        <begin position="451"/>
        <end position="492"/>
    </location>
</feature>
<protein>
    <recommendedName>
        <fullName evidence="2">Poly(A) RNA polymerase mitochondrial-like central palm domain-containing protein</fullName>
    </recommendedName>
</protein>
<keyword evidence="4" id="KW-1185">Reference proteome</keyword>
<organism evidence="3 4">
    <name type="scientific">Thlaspi arvense</name>
    <name type="common">Field penny-cress</name>
    <dbReference type="NCBI Taxonomy" id="13288"/>
    <lineage>
        <taxon>Eukaryota</taxon>
        <taxon>Viridiplantae</taxon>
        <taxon>Streptophyta</taxon>
        <taxon>Embryophyta</taxon>
        <taxon>Tracheophyta</taxon>
        <taxon>Spermatophyta</taxon>
        <taxon>Magnoliopsida</taxon>
        <taxon>eudicotyledons</taxon>
        <taxon>Gunneridae</taxon>
        <taxon>Pentapetalae</taxon>
        <taxon>rosids</taxon>
        <taxon>malvids</taxon>
        <taxon>Brassicales</taxon>
        <taxon>Brassicaceae</taxon>
        <taxon>Thlaspideae</taxon>
        <taxon>Thlaspi</taxon>
    </lineage>
</organism>
<proteinExistence type="predicted"/>
<dbReference type="Gene3D" id="3.30.460.10">
    <property type="entry name" value="Beta Polymerase, domain 2"/>
    <property type="match status" value="1"/>
</dbReference>
<dbReference type="AlphaFoldDB" id="A0AAU9SKF3"/>
<dbReference type="InterPro" id="IPR043519">
    <property type="entry name" value="NT_sf"/>
</dbReference>
<dbReference type="Pfam" id="PF22600">
    <property type="entry name" value="MTPAP-like_central"/>
    <property type="match status" value="1"/>
</dbReference>
<dbReference type="EMBL" id="OU466861">
    <property type="protein sequence ID" value="CAH2065312.1"/>
    <property type="molecule type" value="Genomic_DNA"/>
</dbReference>
<gene>
    <name evidence="3" type="ORF">TAV2_LOCUS15632</name>
</gene>
<evidence type="ECO:0000256" key="1">
    <source>
        <dbReference type="SAM" id="MobiDB-lite"/>
    </source>
</evidence>
<feature type="domain" description="Poly(A) RNA polymerase mitochondrial-like central palm" evidence="2">
    <location>
        <begin position="44"/>
        <end position="191"/>
    </location>
</feature>